<sequence length="419" mass="47243">MAASKSTMEFSSPTDGIFTWATPLSQPRDLDFSTKRKCNNDSGYNSVSPASVSRTLNHHYSGATPDITEDTRFVSREGEVMYTPATKVKTDCKRLLLHCSQDGKSSEYLGSPPIGEMDSYSDFLMDASLYTEPMDISVVESSPQLNIIPEESLDMCEITKKITVDLSMDVSSICSEPITPLRKIYADRLFKTPLTPIKASYTSPRKKRFPLKKKVHRPKFLTGFEKIDILYQLGEKSTYNPAIERILSYLSDNDLSNVTMVSKSWKNICLSNPKAKERWLNYISRRKEIKENLHCSGGKQKISTTPLLNRNHSTPLKLRQPSSPPVSPSKLRFHLFQKEASKLKEDETLMACPSCSLPSTCSPSTRLGRCSRLSCGMEFCCSCRSPYHGRRPCTTSTPISPQKPKRIGSKESKRFLRRL</sequence>
<evidence type="ECO:0000256" key="4">
    <source>
        <dbReference type="ARBA" id="ARBA00022786"/>
    </source>
</evidence>
<keyword evidence="9" id="KW-1185">Reference proteome</keyword>
<evidence type="ECO:0000313" key="9">
    <source>
        <dbReference type="Proteomes" id="UP001152798"/>
    </source>
</evidence>
<protein>
    <recommendedName>
        <fullName evidence="7">ZBR-type domain-containing protein</fullName>
    </recommendedName>
</protein>
<name>A0A9P0HM61_NEZVI</name>
<evidence type="ECO:0000256" key="5">
    <source>
        <dbReference type="ARBA" id="ARBA00022833"/>
    </source>
</evidence>
<comment type="pathway">
    <text evidence="1">Protein modification; protein ubiquitination.</text>
</comment>
<keyword evidence="5" id="KW-0862">Zinc</keyword>
<dbReference type="GO" id="GO:0005634">
    <property type="term" value="C:nucleus"/>
    <property type="evidence" value="ECO:0007669"/>
    <property type="project" value="TreeGrafter"/>
</dbReference>
<keyword evidence="4" id="KW-0833">Ubl conjugation pathway</keyword>
<evidence type="ECO:0000256" key="6">
    <source>
        <dbReference type="SAM" id="MobiDB-lite"/>
    </source>
</evidence>
<dbReference type="PANTHER" id="PTHR15493">
    <property type="entry name" value="F-BOX ONLY PROTEIN 5 AND 43"/>
    <property type="match status" value="1"/>
</dbReference>
<proteinExistence type="predicted"/>
<accession>A0A9P0HM61</accession>
<dbReference type="CDD" id="cd20348">
    <property type="entry name" value="BRcat_RBR_EMI"/>
    <property type="match status" value="1"/>
</dbReference>
<dbReference type="PROSITE" id="PS51872">
    <property type="entry name" value="ZF_ZBR"/>
    <property type="match status" value="1"/>
</dbReference>
<evidence type="ECO:0000256" key="3">
    <source>
        <dbReference type="ARBA" id="ARBA00022771"/>
    </source>
</evidence>
<dbReference type="Pfam" id="PF00646">
    <property type="entry name" value="F-box"/>
    <property type="match status" value="1"/>
</dbReference>
<feature type="domain" description="ZBR-type" evidence="7">
    <location>
        <begin position="348"/>
        <end position="396"/>
    </location>
</feature>
<dbReference type="InterPro" id="IPR036047">
    <property type="entry name" value="F-box-like_dom_sf"/>
</dbReference>
<dbReference type="SUPFAM" id="SSF81383">
    <property type="entry name" value="F-box domain"/>
    <property type="match status" value="1"/>
</dbReference>
<dbReference type="EMBL" id="OV725082">
    <property type="protein sequence ID" value="CAH1405255.1"/>
    <property type="molecule type" value="Genomic_DNA"/>
</dbReference>
<reference evidence="8" key="1">
    <citation type="submission" date="2022-01" db="EMBL/GenBank/DDBJ databases">
        <authorList>
            <person name="King R."/>
        </authorList>
    </citation>
    <scope>NUCLEOTIDE SEQUENCE</scope>
</reference>
<evidence type="ECO:0000256" key="1">
    <source>
        <dbReference type="ARBA" id="ARBA00004906"/>
    </source>
</evidence>
<dbReference type="InterPro" id="IPR001810">
    <property type="entry name" value="F-box_dom"/>
</dbReference>
<keyword evidence="3" id="KW-0863">Zinc-finger</keyword>
<dbReference type="Gene3D" id="2.20.25.20">
    <property type="match status" value="1"/>
</dbReference>
<dbReference type="CDD" id="cd22086">
    <property type="entry name" value="F-box_EMI"/>
    <property type="match status" value="1"/>
</dbReference>
<dbReference type="GO" id="GO:0007088">
    <property type="term" value="P:regulation of mitotic nuclear division"/>
    <property type="evidence" value="ECO:0007669"/>
    <property type="project" value="InterPro"/>
</dbReference>
<dbReference type="GO" id="GO:0045835">
    <property type="term" value="P:negative regulation of meiotic nuclear division"/>
    <property type="evidence" value="ECO:0007669"/>
    <property type="project" value="InterPro"/>
</dbReference>
<evidence type="ECO:0000313" key="8">
    <source>
        <dbReference type="EMBL" id="CAH1405255.1"/>
    </source>
</evidence>
<keyword evidence="2" id="KW-0479">Metal-binding</keyword>
<feature type="region of interest" description="Disordered" evidence="6">
    <location>
        <begin position="389"/>
        <end position="419"/>
    </location>
</feature>
<dbReference type="OrthoDB" id="9984940at2759"/>
<dbReference type="InterPro" id="IPR047147">
    <property type="entry name" value="FBX5_43"/>
</dbReference>
<dbReference type="Proteomes" id="UP001152798">
    <property type="component" value="Chromosome 6"/>
</dbReference>
<dbReference type="InterPro" id="IPR044064">
    <property type="entry name" value="ZF_ZBR"/>
</dbReference>
<feature type="compositionally biased region" description="Basic and acidic residues" evidence="6">
    <location>
        <begin position="408"/>
        <end position="419"/>
    </location>
</feature>
<feature type="compositionally biased region" description="Polar residues" evidence="6">
    <location>
        <begin position="304"/>
        <end position="314"/>
    </location>
</feature>
<feature type="region of interest" description="Disordered" evidence="6">
    <location>
        <begin position="304"/>
        <end position="328"/>
    </location>
</feature>
<organism evidence="8 9">
    <name type="scientific">Nezara viridula</name>
    <name type="common">Southern green stink bug</name>
    <name type="synonym">Cimex viridulus</name>
    <dbReference type="NCBI Taxonomy" id="85310"/>
    <lineage>
        <taxon>Eukaryota</taxon>
        <taxon>Metazoa</taxon>
        <taxon>Ecdysozoa</taxon>
        <taxon>Arthropoda</taxon>
        <taxon>Hexapoda</taxon>
        <taxon>Insecta</taxon>
        <taxon>Pterygota</taxon>
        <taxon>Neoptera</taxon>
        <taxon>Paraneoptera</taxon>
        <taxon>Hemiptera</taxon>
        <taxon>Heteroptera</taxon>
        <taxon>Panheteroptera</taxon>
        <taxon>Pentatomomorpha</taxon>
        <taxon>Pentatomoidea</taxon>
        <taxon>Pentatomidae</taxon>
        <taxon>Pentatominae</taxon>
        <taxon>Nezara</taxon>
    </lineage>
</organism>
<dbReference type="GO" id="GO:0008270">
    <property type="term" value="F:zinc ion binding"/>
    <property type="evidence" value="ECO:0007669"/>
    <property type="project" value="UniProtKB-KW"/>
</dbReference>
<evidence type="ECO:0000259" key="7">
    <source>
        <dbReference type="PROSITE" id="PS51872"/>
    </source>
</evidence>
<dbReference type="Gene3D" id="1.20.1280.50">
    <property type="match status" value="1"/>
</dbReference>
<dbReference type="PANTHER" id="PTHR15493:SF9">
    <property type="entry name" value="GH14043P"/>
    <property type="match status" value="1"/>
</dbReference>
<dbReference type="AlphaFoldDB" id="A0A9P0HM61"/>
<evidence type="ECO:0000256" key="2">
    <source>
        <dbReference type="ARBA" id="ARBA00022723"/>
    </source>
</evidence>
<gene>
    <name evidence="8" type="ORF">NEZAVI_LOCUS13498</name>
</gene>